<feature type="transmembrane region" description="Helical" evidence="1">
    <location>
        <begin position="50"/>
        <end position="68"/>
    </location>
</feature>
<protein>
    <recommendedName>
        <fullName evidence="4">Lipid A core-O-antigen ligase and related enzymes</fullName>
    </recommendedName>
</protein>
<dbReference type="EMBL" id="WWVQ01000056">
    <property type="protein sequence ID" value="MZL34850.1"/>
    <property type="molecule type" value="Genomic_DNA"/>
</dbReference>
<feature type="transmembrane region" description="Helical" evidence="1">
    <location>
        <begin position="244"/>
        <end position="261"/>
    </location>
</feature>
<comment type="caution">
    <text evidence="2">The sequence shown here is derived from an EMBL/GenBank/DDBJ whole genome shotgun (WGS) entry which is preliminary data.</text>
</comment>
<keyword evidence="1" id="KW-0812">Transmembrane</keyword>
<accession>A0A6L8T5R1</accession>
<dbReference type="Proteomes" id="UP000477285">
    <property type="component" value="Unassembled WGS sequence"/>
</dbReference>
<evidence type="ECO:0000313" key="3">
    <source>
        <dbReference type="Proteomes" id="UP000477285"/>
    </source>
</evidence>
<feature type="transmembrane region" description="Helical" evidence="1">
    <location>
        <begin position="350"/>
        <end position="373"/>
    </location>
</feature>
<dbReference type="AlphaFoldDB" id="A0A6L8T5R1"/>
<evidence type="ECO:0000256" key="1">
    <source>
        <dbReference type="SAM" id="Phobius"/>
    </source>
</evidence>
<proteinExistence type="predicted"/>
<evidence type="ECO:0000313" key="2">
    <source>
        <dbReference type="EMBL" id="MZL34850.1"/>
    </source>
</evidence>
<feature type="transmembrane region" description="Helical" evidence="1">
    <location>
        <begin position="409"/>
        <end position="425"/>
    </location>
</feature>
<reference evidence="2 3" key="1">
    <citation type="journal article" date="2019" name="Nat. Med.">
        <title>A library of human gut bacterial isolates paired with longitudinal multiomics data enables mechanistic microbiome research.</title>
        <authorList>
            <person name="Poyet M."/>
            <person name="Groussin M."/>
            <person name="Gibbons S.M."/>
            <person name="Avila-Pacheco J."/>
            <person name="Jiang X."/>
            <person name="Kearney S.M."/>
            <person name="Perrotta A.R."/>
            <person name="Berdy B."/>
            <person name="Zhao S."/>
            <person name="Lieberman T.D."/>
            <person name="Swanson P.K."/>
            <person name="Smith M."/>
            <person name="Roesemann S."/>
            <person name="Alexander J.E."/>
            <person name="Rich S.A."/>
            <person name="Livny J."/>
            <person name="Vlamakis H."/>
            <person name="Clish C."/>
            <person name="Bullock K."/>
            <person name="Deik A."/>
            <person name="Scott J."/>
            <person name="Pierce K.A."/>
            <person name="Xavier R.J."/>
            <person name="Alm E.J."/>
        </authorList>
    </citation>
    <scope>NUCLEOTIDE SEQUENCE [LARGE SCALE GENOMIC DNA]</scope>
    <source>
        <strain evidence="2 3">BIOML-A1</strain>
    </source>
</reference>
<feature type="transmembrane region" description="Helical" evidence="1">
    <location>
        <begin position="175"/>
        <end position="191"/>
    </location>
</feature>
<evidence type="ECO:0008006" key="4">
    <source>
        <dbReference type="Google" id="ProtNLM"/>
    </source>
</evidence>
<feature type="transmembrane region" description="Helical" evidence="1">
    <location>
        <begin position="385"/>
        <end position="403"/>
    </location>
</feature>
<feature type="transmembrane region" description="Helical" evidence="1">
    <location>
        <begin position="113"/>
        <end position="130"/>
    </location>
</feature>
<organism evidence="2 3">
    <name type="scientific">Blautia wexlerae</name>
    <dbReference type="NCBI Taxonomy" id="418240"/>
    <lineage>
        <taxon>Bacteria</taxon>
        <taxon>Bacillati</taxon>
        <taxon>Bacillota</taxon>
        <taxon>Clostridia</taxon>
        <taxon>Lachnospirales</taxon>
        <taxon>Lachnospiraceae</taxon>
        <taxon>Blautia</taxon>
    </lineage>
</organism>
<gene>
    <name evidence="2" type="ORF">GT728_17045</name>
</gene>
<feature type="transmembrane region" description="Helical" evidence="1">
    <location>
        <begin position="221"/>
        <end position="237"/>
    </location>
</feature>
<sequence>MKYKIKIHKSMIFNTVLKIPPKKKILVYAQIILVCFMLWARDVLGAPSAITYITDVITITILFFQFLKIRKGIRGTRVKVQIYIVTAILACMMLGLVLNLVKPLLVLWGLRNSFRFFVFFFICVGLLSEYDIEKIVAFFKTFFFLNVAMMTFQYFVQGYRDDYLGGFFGTDSGCNAYVCVMLCIITTIVLAEFLNSKISLSTLFFYCVACMYIATLAELKIYFFEFIIIIGFQLLYMKPSRKTVGICISAIIVLIIGFNLIKQYNPDILNIFLDKDVMNYYLSGNGYTNSGDLNRFSAIQKLYDMFFKGSPLHALFGFGLGSCEQSSYTFLSSAFYRQYEYLHYRWFSHAWIFLEQGVIGLVLTTAFFLSIDISILKKRKKSEKLYDLAVFSFVPTCIIGLIYNSALELETAYLIALVCAFPFILEKRNMTVIAKRG</sequence>
<dbReference type="RefSeq" id="WP_161234148.1">
    <property type="nucleotide sequence ID" value="NZ_JBCPBX010000058.1"/>
</dbReference>
<feature type="transmembrane region" description="Helical" evidence="1">
    <location>
        <begin position="137"/>
        <end position="155"/>
    </location>
</feature>
<keyword evidence="1" id="KW-0472">Membrane</keyword>
<name>A0A6L8T5R1_9FIRM</name>
<feature type="transmembrane region" description="Helical" evidence="1">
    <location>
        <begin position="198"/>
        <end position="215"/>
    </location>
</feature>
<keyword evidence="1" id="KW-1133">Transmembrane helix</keyword>
<feature type="transmembrane region" description="Helical" evidence="1">
    <location>
        <begin position="80"/>
        <end position="101"/>
    </location>
</feature>